<dbReference type="Proteomes" id="UP000006281">
    <property type="component" value="Chromosome"/>
</dbReference>
<proteinExistence type="predicted"/>
<dbReference type="InterPro" id="IPR014729">
    <property type="entry name" value="Rossmann-like_a/b/a_fold"/>
</dbReference>
<keyword evidence="7" id="KW-0436">Ligase</keyword>
<dbReference type="EC" id="6.3.5.4" evidence="2"/>
<keyword evidence="3" id="KW-0028">Amino-acid biosynthesis</keyword>
<keyword evidence="8" id="KW-1185">Reference proteome</keyword>
<dbReference type="AlphaFoldDB" id="K0K7V1"/>
<dbReference type="InterPro" id="IPR029055">
    <property type="entry name" value="Ntn_hydrolases_N"/>
</dbReference>
<evidence type="ECO:0000256" key="4">
    <source>
        <dbReference type="ARBA" id="ARBA00048741"/>
    </source>
</evidence>
<evidence type="ECO:0000256" key="1">
    <source>
        <dbReference type="ARBA" id="ARBA00005187"/>
    </source>
</evidence>
<dbReference type="KEGG" id="sesp:BN6_54690"/>
<dbReference type="SUPFAM" id="SSF52402">
    <property type="entry name" value="Adenine nucleotide alpha hydrolases-like"/>
    <property type="match status" value="1"/>
</dbReference>
<feature type="domain" description="Asparagine synthetase" evidence="6">
    <location>
        <begin position="221"/>
        <end position="598"/>
    </location>
</feature>
<dbReference type="OrthoDB" id="7053173at2"/>
<reference evidence="7 8" key="1">
    <citation type="journal article" date="2012" name="BMC Genomics">
        <title>Complete genome sequence of Saccharothrix espanaensis DSM 44229T and comparison to the other completely sequenced Pseudonocardiaceae.</title>
        <authorList>
            <person name="Strobel T."/>
            <person name="Al-Dilaimi A."/>
            <person name="Blom J."/>
            <person name="Gessner A."/>
            <person name="Kalinowski J."/>
            <person name="Luzhetska M."/>
            <person name="Puhler A."/>
            <person name="Szczepanowski R."/>
            <person name="Bechthold A."/>
            <person name="Ruckert C."/>
        </authorList>
    </citation>
    <scope>NUCLEOTIDE SEQUENCE [LARGE SCALE GENOMIC DNA]</scope>
    <source>
        <strain evidence="8">ATCC 51144 / DSM 44229 / JCM 9112 / NBRC 15066 / NRRL 15764</strain>
    </source>
</reference>
<protein>
    <recommendedName>
        <fullName evidence="2">asparagine synthase (glutamine-hydrolyzing)</fullName>
        <ecNumber evidence="2">6.3.5.4</ecNumber>
    </recommendedName>
</protein>
<accession>K0K7V1</accession>
<dbReference type="GO" id="GO:0006529">
    <property type="term" value="P:asparagine biosynthetic process"/>
    <property type="evidence" value="ECO:0007669"/>
    <property type="project" value="UniProtKB-KW"/>
</dbReference>
<comment type="pathway">
    <text evidence="1">Amino-acid biosynthesis; L-asparagine biosynthesis; L-asparagine from L-aspartate (L-Gln route): step 1/1.</text>
</comment>
<feature type="region of interest" description="Disordered" evidence="5">
    <location>
        <begin position="1"/>
        <end position="21"/>
    </location>
</feature>
<evidence type="ECO:0000256" key="2">
    <source>
        <dbReference type="ARBA" id="ARBA00012737"/>
    </source>
</evidence>
<evidence type="ECO:0000259" key="6">
    <source>
        <dbReference type="Pfam" id="PF00733"/>
    </source>
</evidence>
<keyword evidence="3" id="KW-0061">Asparagine biosynthesis</keyword>
<dbReference type="STRING" id="1179773.BN6_54690"/>
<dbReference type="Gene3D" id="3.60.20.10">
    <property type="entry name" value="Glutamine Phosphoribosylpyrophosphate, subunit 1, domain 1"/>
    <property type="match status" value="1"/>
</dbReference>
<sequence length="616" mass="65862">MTSLSANPQAPTGTTPRAPGFLGSYPADRTLAAAGSASGVWPDLPALIAWGPWRSGEFRSARCPAGRVLVVGDCLADDTRLHTDLAAALRANRPELVTRWPGSYLAVVVTDRELVAFTDLAGQHPLYFHADDGGVVFGTSPLRTAEAAGIGTNPDPLVVAADIFCSSVPSLTVNRTALAGLHRLDAGEALRVSSTGSVTRWAYAPPTPDPTMSAEDCATGLREALDVAVAARMARGGSVSADFSGGLDSTSIAFLAARHRREPLPVFAYHHPDAPADDLSHALHNARLSRHLRLEVVRGTGDTLAYQNLAAAACDELPDFATTVRERNRLRLRHVAATGGRVHLGGEGADALVVAPPSYLGDLAGTGQVGRLLADTRSWAKLRNDSPGRVLTRAVRLSRTPMRGALLDLAQRLRRGDARHPDWVDAISWWPAPGLETGWLSSAARRMLADFVHAHAGRHPDTAGPGVADFTAWHDLRRSGAVQRQLGELARPFGVWPQAPFLDNDVIRACTALPAHRRASGTEFKPLLRTALRERVPADALRRRTKGNYLGEDYRGVRAAAPTIRAMLRDSRLADLGLIEPRSVLASVERTLAGAGTPFPAFNRLIAYDLWLGAVG</sequence>
<evidence type="ECO:0000313" key="7">
    <source>
        <dbReference type="EMBL" id="CCH32728.1"/>
    </source>
</evidence>
<organism evidence="7 8">
    <name type="scientific">Saccharothrix espanaensis (strain ATCC 51144 / DSM 44229 / JCM 9112 / NBRC 15066 / NRRL 15764)</name>
    <dbReference type="NCBI Taxonomy" id="1179773"/>
    <lineage>
        <taxon>Bacteria</taxon>
        <taxon>Bacillati</taxon>
        <taxon>Actinomycetota</taxon>
        <taxon>Actinomycetes</taxon>
        <taxon>Pseudonocardiales</taxon>
        <taxon>Pseudonocardiaceae</taxon>
        <taxon>Saccharothrix</taxon>
    </lineage>
</organism>
<dbReference type="Gene3D" id="3.40.50.620">
    <property type="entry name" value="HUPs"/>
    <property type="match status" value="2"/>
</dbReference>
<evidence type="ECO:0000256" key="3">
    <source>
        <dbReference type="ARBA" id="ARBA00022888"/>
    </source>
</evidence>
<evidence type="ECO:0000256" key="5">
    <source>
        <dbReference type="SAM" id="MobiDB-lite"/>
    </source>
</evidence>
<gene>
    <name evidence="7" type="ordered locus">BN6_54690</name>
</gene>
<dbReference type="eggNOG" id="COG0367">
    <property type="taxonomic scope" value="Bacteria"/>
</dbReference>
<dbReference type="HOGENOM" id="CLU_021410_1_0_11"/>
<evidence type="ECO:0000313" key="8">
    <source>
        <dbReference type="Proteomes" id="UP000006281"/>
    </source>
</evidence>
<dbReference type="PATRIC" id="fig|1179773.3.peg.5514"/>
<dbReference type="RefSeq" id="WP_015102840.1">
    <property type="nucleotide sequence ID" value="NC_019673.1"/>
</dbReference>
<dbReference type="InterPro" id="IPR051786">
    <property type="entry name" value="ASN_synthetase/amidase"/>
</dbReference>
<dbReference type="EMBL" id="HE804045">
    <property type="protein sequence ID" value="CCH32728.1"/>
    <property type="molecule type" value="Genomic_DNA"/>
</dbReference>
<dbReference type="SUPFAM" id="SSF56235">
    <property type="entry name" value="N-terminal nucleophile aminohydrolases (Ntn hydrolases)"/>
    <property type="match status" value="1"/>
</dbReference>
<dbReference type="GO" id="GO:0004066">
    <property type="term" value="F:asparagine synthase (glutamine-hydrolyzing) activity"/>
    <property type="evidence" value="ECO:0007669"/>
    <property type="project" value="UniProtKB-EC"/>
</dbReference>
<comment type="catalytic activity">
    <reaction evidence="4">
        <text>L-aspartate + L-glutamine + ATP + H2O = L-asparagine + L-glutamate + AMP + diphosphate + H(+)</text>
        <dbReference type="Rhea" id="RHEA:12228"/>
        <dbReference type="ChEBI" id="CHEBI:15377"/>
        <dbReference type="ChEBI" id="CHEBI:15378"/>
        <dbReference type="ChEBI" id="CHEBI:29985"/>
        <dbReference type="ChEBI" id="CHEBI:29991"/>
        <dbReference type="ChEBI" id="CHEBI:30616"/>
        <dbReference type="ChEBI" id="CHEBI:33019"/>
        <dbReference type="ChEBI" id="CHEBI:58048"/>
        <dbReference type="ChEBI" id="CHEBI:58359"/>
        <dbReference type="ChEBI" id="CHEBI:456215"/>
        <dbReference type="EC" id="6.3.5.4"/>
    </reaction>
</comment>
<name>K0K7V1_SACES</name>
<dbReference type="PANTHER" id="PTHR43284">
    <property type="entry name" value="ASPARAGINE SYNTHETASE (GLUTAMINE-HYDROLYZING)"/>
    <property type="match status" value="1"/>
</dbReference>
<dbReference type="InterPro" id="IPR001962">
    <property type="entry name" value="Asn_synthase"/>
</dbReference>
<dbReference type="PANTHER" id="PTHR43284:SF1">
    <property type="entry name" value="ASPARAGINE SYNTHETASE"/>
    <property type="match status" value="1"/>
</dbReference>
<feature type="compositionally biased region" description="Polar residues" evidence="5">
    <location>
        <begin position="1"/>
        <end position="15"/>
    </location>
</feature>
<dbReference type="Pfam" id="PF00733">
    <property type="entry name" value="Asn_synthase"/>
    <property type="match status" value="1"/>
</dbReference>